<dbReference type="InterPro" id="IPR029055">
    <property type="entry name" value="Ntn_hydrolases_N"/>
</dbReference>
<proteinExistence type="predicted"/>
<reference evidence="1 2" key="1">
    <citation type="submission" date="2016-10" db="EMBL/GenBank/DDBJ databases">
        <authorList>
            <person name="Varghese N."/>
            <person name="Submissions S."/>
        </authorList>
    </citation>
    <scope>NUCLEOTIDE SEQUENCE [LARGE SCALE GENOMIC DNA]</scope>
    <source>
        <strain evidence="1 2">DSM 18839</strain>
    </source>
</reference>
<gene>
    <name evidence="1" type="ORF">SAMN05660686_03205</name>
</gene>
<dbReference type="RefSeq" id="WP_028794237.1">
    <property type="nucleotide sequence ID" value="NZ_FNBW01000009.1"/>
</dbReference>
<evidence type="ECO:0000313" key="2">
    <source>
        <dbReference type="Proteomes" id="UP000198615"/>
    </source>
</evidence>
<dbReference type="OrthoDB" id="9781342at2"/>
<evidence type="ECO:0000313" key="1">
    <source>
        <dbReference type="EMBL" id="SDG04877.1"/>
    </source>
</evidence>
<dbReference type="PRINTS" id="PR01210">
    <property type="entry name" value="GGTRANSPTASE"/>
</dbReference>
<dbReference type="AlphaFoldDB" id="A0A8G2EZI1"/>
<dbReference type="InterPro" id="IPR043138">
    <property type="entry name" value="GGT_lsub"/>
</dbReference>
<dbReference type="Pfam" id="PF01019">
    <property type="entry name" value="G_glu_transpept"/>
    <property type="match status" value="1"/>
</dbReference>
<dbReference type="GO" id="GO:0016787">
    <property type="term" value="F:hydrolase activity"/>
    <property type="evidence" value="ECO:0007669"/>
    <property type="project" value="UniProtKB-KW"/>
</dbReference>
<dbReference type="InterPro" id="IPR052896">
    <property type="entry name" value="GGT-like_enzyme"/>
</dbReference>
<keyword evidence="2" id="KW-1185">Reference proteome</keyword>
<sequence length="596" mass="64690">MFTTRPEIRGTFGVVASTHWLASAVGMRALERGGNAFDAAVASGFTLQVVEPHLNGPGGDLPALFYSKKTGKLQALCAQGPSPAAMTMEAIRGLGLDLVPGSGFLPAVVPGAFDGWLRMLRDHGTMTLAEVLEPAIDYAINGYPAVGRIAATINTVKELFETEWPTSAAIYLKNGEPPAPGSLFANPTMGETYARIVREAEAGGGSREAVIDRARDIWYRGWVAEAIDAYFHAAPMMDVSGRRHLGLLTADDLANWESHYEEPATYQWGRYTVAKCGPWSQGPSMLQQLALLDGMGVGEMDPTGPDFVHSVVEAIKLAMADREAFYGDPDFADVPMQTLLSSEYNAERRKLITGEASMDLRPGTIEGYLGSIDAALGVDVQLDPREMERMGIGEPTVSKSGAMKGDTVHIDVIDKDGNMFSATPSGGWLQSSPIIPELGFCMGNRAQMFWLDERSPSALGPKRRPRTTLSPSFALRDGEPYMAFGTPGGDQQDQWQTLMFLHHAEHGMNLQESIDCPAFHSEHFPSSFWPRGRKPGKLVLEGRFPEATVKELQRRGHDVQVGEDWSEGRLSGAVKDGRMLKAGANPRGMQGYAIGR</sequence>
<comment type="caution">
    <text evidence="1">The sequence shown here is derived from an EMBL/GenBank/DDBJ whole genome shotgun (WGS) entry which is preliminary data.</text>
</comment>
<accession>A0A8G2EZI1</accession>
<dbReference type="Gene3D" id="1.10.246.130">
    <property type="match status" value="1"/>
</dbReference>
<dbReference type="Proteomes" id="UP000198615">
    <property type="component" value="Unassembled WGS sequence"/>
</dbReference>
<dbReference type="PANTHER" id="PTHR43881:SF1">
    <property type="entry name" value="GAMMA-GLUTAMYLTRANSPEPTIDASE (AFU_ORTHOLOGUE AFUA_4G13580)"/>
    <property type="match status" value="1"/>
</dbReference>
<name>A0A8G2EZI1_9PROT</name>
<dbReference type="InterPro" id="IPR043137">
    <property type="entry name" value="GGT_ssub_C"/>
</dbReference>
<dbReference type="Gene3D" id="3.60.20.40">
    <property type="match status" value="1"/>
</dbReference>
<keyword evidence="1" id="KW-0378">Hydrolase</keyword>
<protein>
    <submittedName>
        <fullName evidence="1">Gamma-glutamyltranspeptidase / glutathione hydrolase</fullName>
    </submittedName>
</protein>
<dbReference type="EMBL" id="FNBW01000009">
    <property type="protein sequence ID" value="SDG04877.1"/>
    <property type="molecule type" value="Genomic_DNA"/>
</dbReference>
<dbReference type="PANTHER" id="PTHR43881">
    <property type="entry name" value="GAMMA-GLUTAMYLTRANSPEPTIDASE (AFU_ORTHOLOGUE AFUA_4G13580)"/>
    <property type="match status" value="1"/>
</dbReference>
<dbReference type="SUPFAM" id="SSF56235">
    <property type="entry name" value="N-terminal nucleophile aminohydrolases (Ntn hydrolases)"/>
    <property type="match status" value="1"/>
</dbReference>
<organism evidence="1 2">
    <name type="scientific">Thalassobaculum litoreum DSM 18839</name>
    <dbReference type="NCBI Taxonomy" id="1123362"/>
    <lineage>
        <taxon>Bacteria</taxon>
        <taxon>Pseudomonadati</taxon>
        <taxon>Pseudomonadota</taxon>
        <taxon>Alphaproteobacteria</taxon>
        <taxon>Rhodospirillales</taxon>
        <taxon>Thalassobaculaceae</taxon>
        <taxon>Thalassobaculum</taxon>
    </lineage>
</organism>